<feature type="domain" description="TonB-dependent receptor plug" evidence="12">
    <location>
        <begin position="58"/>
        <end position="167"/>
    </location>
</feature>
<evidence type="ECO:0000259" key="11">
    <source>
        <dbReference type="Pfam" id="PF00593"/>
    </source>
</evidence>
<reference evidence="14" key="1">
    <citation type="journal article" date="2019" name="Int. J. Syst. Evol. Microbiol.">
        <title>The Global Catalogue of Microorganisms (GCM) 10K type strain sequencing project: providing services to taxonomists for standard genome sequencing and annotation.</title>
        <authorList>
            <consortium name="The Broad Institute Genomics Platform"/>
            <consortium name="The Broad Institute Genome Sequencing Center for Infectious Disease"/>
            <person name="Wu L."/>
            <person name="Ma J."/>
        </authorList>
    </citation>
    <scope>NUCLEOTIDE SEQUENCE [LARGE SCALE GENOMIC DNA]</scope>
    <source>
        <strain evidence="14">JCM 15089</strain>
    </source>
</reference>
<dbReference type="Pfam" id="PF07715">
    <property type="entry name" value="Plug"/>
    <property type="match status" value="1"/>
</dbReference>
<evidence type="ECO:0000256" key="4">
    <source>
        <dbReference type="ARBA" id="ARBA00022692"/>
    </source>
</evidence>
<keyword evidence="3 8" id="KW-1134">Transmembrane beta strand</keyword>
<dbReference type="Gene3D" id="2.170.130.10">
    <property type="entry name" value="TonB-dependent receptor, plug domain"/>
    <property type="match status" value="1"/>
</dbReference>
<dbReference type="InterPro" id="IPR010104">
    <property type="entry name" value="TonB_rcpt_bac"/>
</dbReference>
<evidence type="ECO:0000256" key="7">
    <source>
        <dbReference type="ARBA" id="ARBA00023237"/>
    </source>
</evidence>
<feature type="chain" id="PRO_5047323522" evidence="10">
    <location>
        <begin position="35"/>
        <end position="978"/>
    </location>
</feature>
<comment type="similarity">
    <text evidence="8 9">Belongs to the TonB-dependent receptor family.</text>
</comment>
<dbReference type="Proteomes" id="UP001499951">
    <property type="component" value="Unassembled WGS sequence"/>
</dbReference>
<keyword evidence="5 9" id="KW-0798">TonB box</keyword>
<keyword evidence="13" id="KW-0675">Receptor</keyword>
<dbReference type="NCBIfam" id="TIGR01782">
    <property type="entry name" value="TonB-Xanth-Caul"/>
    <property type="match status" value="1"/>
</dbReference>
<feature type="signal peptide" evidence="10">
    <location>
        <begin position="1"/>
        <end position="34"/>
    </location>
</feature>
<evidence type="ECO:0000256" key="8">
    <source>
        <dbReference type="PROSITE-ProRule" id="PRU01360"/>
    </source>
</evidence>
<feature type="domain" description="TonB-dependent receptor-like beta-barrel" evidence="11">
    <location>
        <begin position="447"/>
        <end position="938"/>
    </location>
</feature>
<keyword evidence="6 8" id="KW-0472">Membrane</keyword>
<dbReference type="PANTHER" id="PTHR40980:SF3">
    <property type="entry name" value="TONB-DEPENDENT RECEPTOR-LIKE BETA-BARREL DOMAIN-CONTAINING PROTEIN"/>
    <property type="match status" value="1"/>
</dbReference>
<evidence type="ECO:0000256" key="9">
    <source>
        <dbReference type="RuleBase" id="RU003357"/>
    </source>
</evidence>
<comment type="subcellular location">
    <subcellularLocation>
        <location evidence="1 8">Cell outer membrane</location>
        <topology evidence="1 8">Multi-pass membrane protein</topology>
    </subcellularLocation>
</comment>
<evidence type="ECO:0000313" key="13">
    <source>
        <dbReference type="EMBL" id="GAA0573569.1"/>
    </source>
</evidence>
<evidence type="ECO:0000259" key="12">
    <source>
        <dbReference type="Pfam" id="PF07715"/>
    </source>
</evidence>
<gene>
    <name evidence="13" type="ORF">GCM10008942_22850</name>
</gene>
<dbReference type="InterPro" id="IPR037066">
    <property type="entry name" value="Plug_dom_sf"/>
</dbReference>
<keyword evidence="7 8" id="KW-0998">Cell outer membrane</keyword>
<keyword evidence="10" id="KW-0732">Signal</keyword>
<dbReference type="InterPro" id="IPR012910">
    <property type="entry name" value="Plug_dom"/>
</dbReference>
<evidence type="ECO:0000256" key="3">
    <source>
        <dbReference type="ARBA" id="ARBA00022452"/>
    </source>
</evidence>
<dbReference type="PROSITE" id="PS52016">
    <property type="entry name" value="TONB_DEPENDENT_REC_3"/>
    <property type="match status" value="1"/>
</dbReference>
<keyword evidence="2 8" id="KW-0813">Transport</keyword>
<dbReference type="InterPro" id="IPR000531">
    <property type="entry name" value="Beta-barrel_TonB"/>
</dbReference>
<sequence length="978" mass="105085">MSLKTNIRPSYVARLLACSSGAALLLGLSVAAQAQSEAMETIVVSGIRESMQSAMQIKQKSTEVVDSVVAEDIGKLSDQNLSDTITRIPGIQGYRYGGEGNGPAGQGAGVTIRGLTGQTSAQLNGRIFNSPGLREYDTSNAIPGLVAGIDVYKNQTAEHIEGAIGGTLNLRTRRPMDFNGTAFSAGFTARYNDLIKQPEPDYFGLASTRWNTSIGEMGFLVAAEYSQTKNRSDNTPGGAGANLVLPIRADDPAYASSGGLAAYTGRTDTWYLKSIGSQAAWSALTSAQQANVISAAAANTNINNEDIERTRLGAAVSFQWRPSNKLEFVTDVIYNYYLYDQHFHFLSFADTGTVQNLTTAPYNFTEGLWNRNSNGGTDSVVATQRLTSATFMNSKANATGGISQAPARALSISQNAKWMPTDDFELSADVSFVRSDNRGAYGGQANTTTGLNQSYNIYRDLTTVPHVNTITAAGSSYDFNDPRAWVFKNWAAGYAGIKDTSYAISLDAKYTVHGLPLLTQIKSGFRYYHLEETYRDWNFSGKNLTTNGAALAADYSNAVSVANSAFEGLIEYAPTNIFGGDIGYAGGFPTIASTVNLTNQLAYAFPNSGIALRDAQPEVIANRRDAYENTFGGYVQGEFSAWDDFITGNVGVRVVGTADRVVGMTANSGTDASQGYSRTTGKSWYVDVMPSANASLHWTDEFVTRLAWSKGVTRPTFGQLNPAQVFASTGEDSVSTGNANLKATTAYSYDLAFEYYFDTGAYVSVDFWDKEIDGFITTVLTPCTSIPGHVPTYHGQGCTGDQYVISTTQNGGSGYARGIELSGQTFFTFLPGIWKNFGTSVSYAFIDTQNPTQFKTGGAYVNVPMGLQSKNAAAASLLYEDDKISGRLVYTYRSSFILFGAAANPSDGRVVAGYGLLDAALNYDIGWGVTLSGTVSNITNAAPNRYIGEPGKYFSPFLRQGYDNGRVYSLGIRFKTGE</sequence>
<dbReference type="EMBL" id="BAAADD010000005">
    <property type="protein sequence ID" value="GAA0573569.1"/>
    <property type="molecule type" value="Genomic_DNA"/>
</dbReference>
<dbReference type="Gene3D" id="2.40.170.20">
    <property type="entry name" value="TonB-dependent receptor, beta-barrel domain"/>
    <property type="match status" value="1"/>
</dbReference>
<dbReference type="SUPFAM" id="SSF56935">
    <property type="entry name" value="Porins"/>
    <property type="match status" value="1"/>
</dbReference>
<evidence type="ECO:0000313" key="14">
    <source>
        <dbReference type="Proteomes" id="UP001499951"/>
    </source>
</evidence>
<evidence type="ECO:0000256" key="5">
    <source>
        <dbReference type="ARBA" id="ARBA00023077"/>
    </source>
</evidence>
<organism evidence="13 14">
    <name type="scientific">Rhizomicrobium electricum</name>
    <dbReference type="NCBI Taxonomy" id="480070"/>
    <lineage>
        <taxon>Bacteria</taxon>
        <taxon>Pseudomonadati</taxon>
        <taxon>Pseudomonadota</taxon>
        <taxon>Alphaproteobacteria</taxon>
        <taxon>Micropepsales</taxon>
        <taxon>Micropepsaceae</taxon>
        <taxon>Rhizomicrobium</taxon>
    </lineage>
</organism>
<comment type="caution">
    <text evidence="13">The sequence shown here is derived from an EMBL/GenBank/DDBJ whole genome shotgun (WGS) entry which is preliminary data.</text>
</comment>
<evidence type="ECO:0000256" key="6">
    <source>
        <dbReference type="ARBA" id="ARBA00023136"/>
    </source>
</evidence>
<dbReference type="Pfam" id="PF00593">
    <property type="entry name" value="TonB_dep_Rec_b-barrel"/>
    <property type="match status" value="1"/>
</dbReference>
<evidence type="ECO:0000256" key="2">
    <source>
        <dbReference type="ARBA" id="ARBA00022448"/>
    </source>
</evidence>
<keyword evidence="4 8" id="KW-0812">Transmembrane</keyword>
<keyword evidence="14" id="KW-1185">Reference proteome</keyword>
<evidence type="ECO:0000256" key="1">
    <source>
        <dbReference type="ARBA" id="ARBA00004571"/>
    </source>
</evidence>
<protein>
    <submittedName>
        <fullName evidence="13">TonB-dependent receptor</fullName>
    </submittedName>
</protein>
<accession>A0ABP3PV38</accession>
<dbReference type="InterPro" id="IPR039426">
    <property type="entry name" value="TonB-dep_rcpt-like"/>
</dbReference>
<evidence type="ECO:0000256" key="10">
    <source>
        <dbReference type="SAM" id="SignalP"/>
    </source>
</evidence>
<proteinExistence type="inferred from homology"/>
<name>A0ABP3PV38_9PROT</name>
<dbReference type="InterPro" id="IPR036942">
    <property type="entry name" value="Beta-barrel_TonB_sf"/>
</dbReference>
<dbReference type="PANTHER" id="PTHR40980">
    <property type="entry name" value="PLUG DOMAIN-CONTAINING PROTEIN"/>
    <property type="match status" value="1"/>
</dbReference>